<organism evidence="1 2">
    <name type="scientific">Rathayibacter festucae</name>
    <dbReference type="NCBI Taxonomy" id="110937"/>
    <lineage>
        <taxon>Bacteria</taxon>
        <taxon>Bacillati</taxon>
        <taxon>Actinomycetota</taxon>
        <taxon>Actinomycetes</taxon>
        <taxon>Micrococcales</taxon>
        <taxon>Microbacteriaceae</taxon>
        <taxon>Rathayibacter</taxon>
    </lineage>
</organism>
<dbReference type="RefSeq" id="WP_159423501.1">
    <property type="nucleotide sequence ID" value="NZ_CP047180.1"/>
</dbReference>
<protein>
    <submittedName>
        <fullName evidence="1">DUF1905 domain-containing protein</fullName>
    </submittedName>
</protein>
<dbReference type="Gene3D" id="2.40.30.100">
    <property type="entry name" value="AF2212/PG0164-like"/>
    <property type="match status" value="1"/>
</dbReference>
<dbReference type="EMBL" id="CP047180">
    <property type="protein sequence ID" value="QHC63999.1"/>
    <property type="molecule type" value="Genomic_DNA"/>
</dbReference>
<dbReference type="Proteomes" id="UP000464597">
    <property type="component" value="Chromosome"/>
</dbReference>
<evidence type="ECO:0000313" key="2">
    <source>
        <dbReference type="Proteomes" id="UP000464597"/>
    </source>
</evidence>
<evidence type="ECO:0000313" key="1">
    <source>
        <dbReference type="EMBL" id="QHC63999.1"/>
    </source>
</evidence>
<proteinExistence type="predicted"/>
<gene>
    <name evidence="1" type="ORF">GSU69_15795</name>
</gene>
<keyword evidence="2" id="KW-1185">Reference proteome</keyword>
<dbReference type="Pfam" id="PF08922">
    <property type="entry name" value="DUF1905"/>
    <property type="match status" value="1"/>
</dbReference>
<reference evidence="2" key="1">
    <citation type="submission" date="2019-12" db="EMBL/GenBank/DDBJ databases">
        <title>Complete and draft genome sequences of new strains and members of some known species of the genus Rathayibacter isolated from plants.</title>
        <authorList>
            <person name="Tarlachkov S.V."/>
            <person name="Starodumova I.P."/>
            <person name="Dorofeeva L.V."/>
            <person name="Prisyazhnaya N.V."/>
            <person name="Leyn S."/>
            <person name="Zlamal J."/>
            <person name="Elan M."/>
            <person name="Osterman A.L."/>
            <person name="Nadler S."/>
            <person name="Subbotin S.A."/>
            <person name="Evtushenko L.I."/>
        </authorList>
    </citation>
    <scope>NUCLEOTIDE SEQUENCE [LARGE SCALE GENOMIC DNA]</scope>
    <source>
        <strain evidence="2">VKM Ac-2802</strain>
    </source>
</reference>
<dbReference type="InterPro" id="IPR037079">
    <property type="entry name" value="AF2212/PG0164-like_sf"/>
</dbReference>
<dbReference type="SUPFAM" id="SSF141694">
    <property type="entry name" value="AF2212/PG0164-like"/>
    <property type="match status" value="1"/>
</dbReference>
<dbReference type="Pfam" id="PF13376">
    <property type="entry name" value="OmdA"/>
    <property type="match status" value="1"/>
</dbReference>
<dbReference type="InterPro" id="IPR015018">
    <property type="entry name" value="DUF1905"/>
</dbReference>
<sequence length="143" mass="14222">MRYTTTLFQTGTNTGIEVPPEVLDALGGGKRPAVSVVVNGYAFQGTVGAMGGRALISFSSEKRAASGLAGGDAVEVDLELDSAPRTVAVPEDLAAALNAAGAGAAFDALSPSARKAHVTAVEGAKAAETRARRVAAVVAKLGA</sequence>
<name>A0ABX6H2I0_9MICO</name>
<accession>A0ABX6H2I0</accession>